<gene>
    <name evidence="4" type="ORF">EHS89_16765</name>
</gene>
<evidence type="ECO:0000256" key="1">
    <source>
        <dbReference type="ARBA" id="ARBA00023239"/>
    </source>
</evidence>
<sequence length="177" mass="19946">MSYAQKMDDILNYFAYGSNMSLARIRARVPGCVFKGRAVLARHQLRFHKKGRDGSAKCDAFYTGDNEHVIHGVLFSLTTGERIVLDSYEGLGKGYERKQILLQQDSLSFSAFLYYATAIDARLQPFNWYKQHVITGAEEAGLPSAYINYLCSISSVNDPDVRRTAEQLAIYQTDILA</sequence>
<keyword evidence="1" id="KW-0456">Lyase</keyword>
<dbReference type="RefSeq" id="WP_124927320.1">
    <property type="nucleotide sequence ID" value="NZ_BMOH01000008.1"/>
</dbReference>
<feature type="binding site" evidence="3">
    <location>
        <position position="129"/>
    </location>
    <ligand>
        <name>substrate</name>
    </ligand>
</feature>
<name>A0A3P1SMA1_9GAMM</name>
<dbReference type="Pfam" id="PF13772">
    <property type="entry name" value="AIG2_2"/>
    <property type="match status" value="1"/>
</dbReference>
<evidence type="ECO:0000256" key="2">
    <source>
        <dbReference type="PIRSR" id="PIRSR617939-1"/>
    </source>
</evidence>
<dbReference type="OrthoDB" id="5401862at2"/>
<organism evidence="4 5">
    <name type="scientific">Amphritea balenae</name>
    <dbReference type="NCBI Taxonomy" id="452629"/>
    <lineage>
        <taxon>Bacteria</taxon>
        <taxon>Pseudomonadati</taxon>
        <taxon>Pseudomonadota</taxon>
        <taxon>Gammaproteobacteria</taxon>
        <taxon>Oceanospirillales</taxon>
        <taxon>Oceanospirillaceae</taxon>
        <taxon>Amphritea</taxon>
    </lineage>
</organism>
<dbReference type="Gene3D" id="3.10.490.10">
    <property type="entry name" value="Gamma-glutamyl cyclotransferase-like"/>
    <property type="match status" value="1"/>
</dbReference>
<feature type="active site" description="Proton acceptor" evidence="2">
    <location>
        <position position="89"/>
    </location>
</feature>
<dbReference type="GO" id="GO:0003839">
    <property type="term" value="F:gamma-glutamylcyclotransferase activity"/>
    <property type="evidence" value="ECO:0007669"/>
    <property type="project" value="InterPro"/>
</dbReference>
<evidence type="ECO:0000313" key="5">
    <source>
        <dbReference type="Proteomes" id="UP000267535"/>
    </source>
</evidence>
<keyword evidence="4" id="KW-0808">Transferase</keyword>
<dbReference type="InterPro" id="IPR013024">
    <property type="entry name" value="GGCT-like"/>
</dbReference>
<feature type="binding site" evidence="3">
    <location>
        <begin position="13"/>
        <end position="18"/>
    </location>
    <ligand>
        <name>substrate</name>
    </ligand>
</feature>
<reference evidence="4 5" key="1">
    <citation type="submission" date="2018-11" db="EMBL/GenBank/DDBJ databases">
        <title>The draft genome sequence of Amphritea balenae JAMM 1525T.</title>
        <authorList>
            <person name="Fang Z."/>
            <person name="Zhang Y."/>
            <person name="Han X."/>
        </authorList>
    </citation>
    <scope>NUCLEOTIDE SEQUENCE [LARGE SCALE GENOMIC DNA]</scope>
    <source>
        <strain evidence="4 5">JAMM 1525</strain>
    </source>
</reference>
<dbReference type="SUPFAM" id="SSF110857">
    <property type="entry name" value="Gamma-glutamyl cyclotransferase-like"/>
    <property type="match status" value="1"/>
</dbReference>
<dbReference type="CDD" id="cd06661">
    <property type="entry name" value="GGCT_like"/>
    <property type="match status" value="1"/>
</dbReference>
<protein>
    <submittedName>
        <fullName evidence="4">Gamma-glutamylcyclotransferase</fullName>
    </submittedName>
</protein>
<dbReference type="InterPro" id="IPR036568">
    <property type="entry name" value="GGCT-like_sf"/>
</dbReference>
<proteinExistence type="predicted"/>
<dbReference type="GO" id="GO:0016740">
    <property type="term" value="F:transferase activity"/>
    <property type="evidence" value="ECO:0007669"/>
    <property type="project" value="UniProtKB-KW"/>
</dbReference>
<dbReference type="PANTHER" id="PTHR12935:SF0">
    <property type="entry name" value="GAMMA-GLUTAMYLCYCLOTRANSFERASE"/>
    <property type="match status" value="1"/>
</dbReference>
<evidence type="ECO:0000256" key="3">
    <source>
        <dbReference type="PIRSR" id="PIRSR617939-2"/>
    </source>
</evidence>
<dbReference type="PANTHER" id="PTHR12935">
    <property type="entry name" value="GAMMA-GLUTAMYLCYCLOTRANSFERASE"/>
    <property type="match status" value="1"/>
</dbReference>
<dbReference type="EMBL" id="RQXV01000010">
    <property type="protein sequence ID" value="RRC97825.1"/>
    <property type="molecule type" value="Genomic_DNA"/>
</dbReference>
<accession>A0A3P1SMA1</accession>
<evidence type="ECO:0000313" key="4">
    <source>
        <dbReference type="EMBL" id="RRC97825.1"/>
    </source>
</evidence>
<dbReference type="Proteomes" id="UP000267535">
    <property type="component" value="Unassembled WGS sequence"/>
</dbReference>
<dbReference type="InterPro" id="IPR017939">
    <property type="entry name" value="G-Glutamylcylcotransferase"/>
</dbReference>
<comment type="caution">
    <text evidence="4">The sequence shown here is derived from an EMBL/GenBank/DDBJ whole genome shotgun (WGS) entry which is preliminary data.</text>
</comment>
<dbReference type="AlphaFoldDB" id="A0A3P1SMA1"/>
<keyword evidence="5" id="KW-1185">Reference proteome</keyword>